<dbReference type="AlphaFoldDB" id="A0A3B0XJ36"/>
<name>A0A3B0XJ36_9ZZZZ</name>
<reference evidence="3" key="1">
    <citation type="submission" date="2018-06" db="EMBL/GenBank/DDBJ databases">
        <authorList>
            <person name="Zhirakovskaya E."/>
        </authorList>
    </citation>
    <scope>NUCLEOTIDE SEQUENCE</scope>
</reference>
<dbReference type="EMBL" id="UOFF01000245">
    <property type="protein sequence ID" value="VAW56536.1"/>
    <property type="molecule type" value="Genomic_DNA"/>
</dbReference>
<dbReference type="InterPro" id="IPR044031">
    <property type="entry name" value="TssC1_N"/>
</dbReference>
<dbReference type="Pfam" id="PF05943">
    <property type="entry name" value="VipB"/>
    <property type="match status" value="1"/>
</dbReference>
<gene>
    <name evidence="3" type="ORF">MNBD_GAMMA07-964</name>
</gene>
<dbReference type="NCBIfam" id="TIGR03355">
    <property type="entry name" value="VI_chp_2"/>
    <property type="match status" value="1"/>
</dbReference>
<evidence type="ECO:0000259" key="1">
    <source>
        <dbReference type="Pfam" id="PF05943"/>
    </source>
</evidence>
<dbReference type="InterPro" id="IPR010269">
    <property type="entry name" value="T6SS_TssC-like"/>
</dbReference>
<dbReference type="InterPro" id="IPR044032">
    <property type="entry name" value="TssC1_C"/>
</dbReference>
<proteinExistence type="predicted"/>
<organism evidence="3">
    <name type="scientific">hydrothermal vent metagenome</name>
    <dbReference type="NCBI Taxonomy" id="652676"/>
    <lineage>
        <taxon>unclassified sequences</taxon>
        <taxon>metagenomes</taxon>
        <taxon>ecological metagenomes</taxon>
    </lineage>
</organism>
<dbReference type="PANTHER" id="PTHR35565:SF3">
    <property type="entry name" value="TYPE VI SECRETION SYSTEM SHEATH PROTEIN TSSC1"/>
    <property type="match status" value="1"/>
</dbReference>
<feature type="domain" description="TssC1 C-terminal" evidence="2">
    <location>
        <begin position="393"/>
        <end position="502"/>
    </location>
</feature>
<accession>A0A3B0XJ36</accession>
<evidence type="ECO:0000259" key="2">
    <source>
        <dbReference type="Pfam" id="PF18945"/>
    </source>
</evidence>
<protein>
    <submittedName>
        <fullName evidence="3">Uncharacterized protein ImpC</fullName>
    </submittedName>
</protein>
<dbReference type="PANTHER" id="PTHR35565">
    <property type="entry name" value="CYTOPLASMIC PROTEIN-RELATED"/>
    <property type="match status" value="1"/>
</dbReference>
<feature type="domain" description="TssC1 N-terminal" evidence="1">
    <location>
        <begin position="72"/>
        <end position="382"/>
    </location>
</feature>
<dbReference type="Pfam" id="PF18945">
    <property type="entry name" value="VipB_2"/>
    <property type="match status" value="1"/>
</dbReference>
<evidence type="ECO:0000313" key="3">
    <source>
        <dbReference type="EMBL" id="VAW56536.1"/>
    </source>
</evidence>
<sequence>MTTFIHGQPPRENSTKTVTSLDRLCSQKAYITNINQFLDEADGIRSLAYWLTEFTDINNLNNPEDIIDAINRSISDIDHMINDQVNAIIHHKNFQKLEASWRGIRYLTTQAENTTNIKIKILDLSWTELTRDMSRALEFDQSQLFQKIYNEEYGTPGGEPYGALIGDYEVSHKPSQTHTHNDIATLEGISQVAAAAFSPFITGCSHELFGLDNYSTLANPIKLHSIFAQKEYIKWRAFREKSDSQFVGITLPHILMRLPYRKTPGSYKGLFFYEQVSTRNQENYCWGNSAYGFGAILIREFANIGWFGHIRGVPRNQVGGGLLTNLPCDSFDTDAEDIAIKPVTDVIITDYKERELSDLGFIPLCHCYDTPFAAFYSNQSVHKPKRKQNKVGEANARLSAMLQHVLCSSRIAHYIKVMIRDKVGSFMTADECEDFLRNWLFKYTTGREDLEWEEQARYPIRESTIKVKEHPEKPGSFVCIIRLRPHYQLDHMVSELELVTELAQPA</sequence>